<evidence type="ECO:0000313" key="2">
    <source>
        <dbReference type="Proteomes" id="UP000271889"/>
    </source>
</evidence>
<evidence type="ECO:0000313" key="1">
    <source>
        <dbReference type="EMBL" id="VDK53276.1"/>
    </source>
</evidence>
<dbReference type="EMBL" id="UYRV01006042">
    <property type="protein sequence ID" value="VDK53276.1"/>
    <property type="molecule type" value="Genomic_DNA"/>
</dbReference>
<dbReference type="InterPro" id="IPR006954">
    <property type="entry name" value="Mlt-10-like"/>
</dbReference>
<dbReference type="AlphaFoldDB" id="A0A3P6QQR3"/>
<dbReference type="OrthoDB" id="5917548at2759"/>
<sequence length="209" mass="24304">MRREAQFKHRMLDMVIGKNNPLRRRKSIIDRHGLRCLEKSKDDIGSSRTTHSRIRELMPDKVMDKNLYGLMKAVSRHTKDPNVQKLLSPNLFPLYKDKSKDSILPLPEVLKEIGLHSGDRKAVIELLMEVTGVNDVVEKSLRYVNDLKSLKLDKDINEITAAIDGVFRNLEKSLDSEQKQELKTRHFAFLKKEQLEKLFEKEFQPPTTL</sequence>
<dbReference type="Proteomes" id="UP000271889">
    <property type="component" value="Unassembled WGS sequence"/>
</dbReference>
<dbReference type="PANTHER" id="PTHR21523:SF46">
    <property type="entry name" value="MLT-TEN (MLT-10) RELATED"/>
    <property type="match status" value="1"/>
</dbReference>
<dbReference type="Pfam" id="PF04870">
    <property type="entry name" value="Moulting_cycle"/>
    <property type="match status" value="1"/>
</dbReference>
<protein>
    <submittedName>
        <fullName evidence="1">Uncharacterized protein</fullName>
    </submittedName>
</protein>
<proteinExistence type="predicted"/>
<accession>A0A3P6QQR3</accession>
<keyword evidence="2" id="KW-1185">Reference proteome</keyword>
<dbReference type="PANTHER" id="PTHR21523">
    <property type="match status" value="1"/>
</dbReference>
<organism evidence="1 2">
    <name type="scientific">Cylicostephanus goldi</name>
    <name type="common">Nematode worm</name>
    <dbReference type="NCBI Taxonomy" id="71465"/>
    <lineage>
        <taxon>Eukaryota</taxon>
        <taxon>Metazoa</taxon>
        <taxon>Ecdysozoa</taxon>
        <taxon>Nematoda</taxon>
        <taxon>Chromadorea</taxon>
        <taxon>Rhabditida</taxon>
        <taxon>Rhabditina</taxon>
        <taxon>Rhabditomorpha</taxon>
        <taxon>Strongyloidea</taxon>
        <taxon>Strongylidae</taxon>
        <taxon>Cylicostephanus</taxon>
    </lineage>
</organism>
<reference evidence="1 2" key="1">
    <citation type="submission" date="2018-11" db="EMBL/GenBank/DDBJ databases">
        <authorList>
            <consortium name="Pathogen Informatics"/>
        </authorList>
    </citation>
    <scope>NUCLEOTIDE SEQUENCE [LARGE SCALE GENOMIC DNA]</scope>
</reference>
<gene>
    <name evidence="1" type="ORF">CGOC_LOCUS2633</name>
</gene>
<name>A0A3P6QQR3_CYLGO</name>